<feature type="transmembrane region" description="Helical" evidence="6">
    <location>
        <begin position="299"/>
        <end position="323"/>
    </location>
</feature>
<dbReference type="EMBL" id="JBHSCZ010000001">
    <property type="protein sequence ID" value="MFC4261399.1"/>
    <property type="molecule type" value="Genomic_DNA"/>
</dbReference>
<feature type="transmembrane region" description="Helical" evidence="6">
    <location>
        <begin position="66"/>
        <end position="87"/>
    </location>
</feature>
<feature type="transmembrane region" description="Helical" evidence="6">
    <location>
        <begin position="420"/>
        <end position="442"/>
    </location>
</feature>
<dbReference type="InterPro" id="IPR002293">
    <property type="entry name" value="AA/rel_permease1"/>
</dbReference>
<comment type="subcellular location">
    <subcellularLocation>
        <location evidence="1">Membrane</location>
        <topology evidence="1">Multi-pass membrane protein</topology>
    </subcellularLocation>
</comment>
<dbReference type="Pfam" id="PF13520">
    <property type="entry name" value="AA_permease_2"/>
    <property type="match status" value="1"/>
</dbReference>
<feature type="transmembrane region" description="Helical" evidence="6">
    <location>
        <begin position="343"/>
        <end position="366"/>
    </location>
</feature>
<dbReference type="Pfam" id="PF13906">
    <property type="entry name" value="AA_permease_C"/>
    <property type="match status" value="1"/>
</dbReference>
<proteinExistence type="predicted"/>
<dbReference type="PANTHER" id="PTHR43243">
    <property type="entry name" value="INNER MEMBRANE TRANSPORTER YGJI-RELATED"/>
    <property type="match status" value="1"/>
</dbReference>
<dbReference type="PANTHER" id="PTHR43243:SF4">
    <property type="entry name" value="CATIONIC AMINO ACID TRANSPORTER 4"/>
    <property type="match status" value="1"/>
</dbReference>
<gene>
    <name evidence="8" type="ORF">ACFOWM_00790</name>
</gene>
<keyword evidence="3 6" id="KW-0812">Transmembrane</keyword>
<name>A0ABV8QMQ2_9BACT</name>
<feature type="transmembrane region" description="Helical" evidence="6">
    <location>
        <begin position="38"/>
        <end position="60"/>
    </location>
</feature>
<protein>
    <submittedName>
        <fullName evidence="8">Amino acid permease</fullName>
    </submittedName>
</protein>
<evidence type="ECO:0000313" key="8">
    <source>
        <dbReference type="EMBL" id="MFC4261399.1"/>
    </source>
</evidence>
<feature type="transmembrane region" description="Helical" evidence="6">
    <location>
        <begin position="182"/>
        <end position="204"/>
    </location>
</feature>
<feature type="transmembrane region" description="Helical" evidence="6">
    <location>
        <begin position="394"/>
        <end position="414"/>
    </location>
</feature>
<accession>A0ABV8QMQ2</accession>
<comment type="caution">
    <text evidence="8">The sequence shown here is derived from an EMBL/GenBank/DDBJ whole genome shotgun (WGS) entry which is preliminary data.</text>
</comment>
<evidence type="ECO:0000256" key="2">
    <source>
        <dbReference type="ARBA" id="ARBA00022448"/>
    </source>
</evidence>
<dbReference type="RefSeq" id="WP_379705670.1">
    <property type="nucleotide sequence ID" value="NZ_JBHSCZ010000001.1"/>
</dbReference>
<sequence length="638" mass="69589">MSNGLFRRKNIANILAEGGDDAHGSAGGLKRVLTVRDLTFFGIAAILGAGSFSSLGGAVFSGGPGVVILFLITAVACAFTAFCYSEFASRIPVAGSAYTYAYASFGELFAWIIGWALIMEYSIGNIYVAFSWSDYFTSFLSRCGVDMPHWLSTSYKEAQHAVQNGALEGDQFQAWHTAPIVAGLRIIVDLPALVINVLITYLVYKGVKESRNFSNIMVVLKMAVVALVIIVGGYLVFHNGLTFNWSPANDAGVKSFMPNGFSGVMAAVAGVFFAYIGFDAVSVLAEESKNPQRDLPRGMIYSLVICTVVYILLTLVLTGSVNYRNFEGVGDPLAFIFEKQNLNVPWMQLLVAVCAVIAMTSVLLVFQMGQPRIWMSMSRDGLLPKVFQKIHPKYQTPSFSTIVTGIVVGVPILFTDKTFVLDFTSIATLFAFVLVCGGVLLIPRKEKQPGKFNIPYINGKFIFPLIVVGCILVLSFATPKYFGNKVDFSEENAIEKLATMLPAAKMDTIAVVNNISNNLSTENANNAAFVGLLDSMNVKTIAAQKLAVVNKFIAAANTEQSRTLKISTIIFWLLMIGLAIVTFLKNYSLIPLMGVSTCLYLLTGMTKANWLWFGGWLAIGLVFYFLYGYKKSKLAQQN</sequence>
<evidence type="ECO:0000256" key="5">
    <source>
        <dbReference type="ARBA" id="ARBA00023136"/>
    </source>
</evidence>
<keyword evidence="2" id="KW-0813">Transport</keyword>
<dbReference type="InterPro" id="IPR029485">
    <property type="entry name" value="CAT_C"/>
</dbReference>
<keyword evidence="5 6" id="KW-0472">Membrane</keyword>
<feature type="transmembrane region" description="Helical" evidence="6">
    <location>
        <begin position="462"/>
        <end position="482"/>
    </location>
</feature>
<organism evidence="8 9">
    <name type="scientific">Ferruginibacter yonginensis</name>
    <dbReference type="NCBI Taxonomy" id="1310416"/>
    <lineage>
        <taxon>Bacteria</taxon>
        <taxon>Pseudomonadati</taxon>
        <taxon>Bacteroidota</taxon>
        <taxon>Chitinophagia</taxon>
        <taxon>Chitinophagales</taxon>
        <taxon>Chitinophagaceae</taxon>
        <taxon>Ferruginibacter</taxon>
    </lineage>
</organism>
<reference evidence="9" key="1">
    <citation type="journal article" date="2019" name="Int. J. Syst. Evol. Microbiol.">
        <title>The Global Catalogue of Microorganisms (GCM) 10K type strain sequencing project: providing services to taxonomists for standard genome sequencing and annotation.</title>
        <authorList>
            <consortium name="The Broad Institute Genomics Platform"/>
            <consortium name="The Broad Institute Genome Sequencing Center for Infectious Disease"/>
            <person name="Wu L."/>
            <person name="Ma J."/>
        </authorList>
    </citation>
    <scope>NUCLEOTIDE SEQUENCE [LARGE SCALE GENOMIC DNA]</scope>
    <source>
        <strain evidence="9">CECT 8289</strain>
    </source>
</reference>
<keyword evidence="9" id="KW-1185">Reference proteome</keyword>
<feature type="transmembrane region" description="Helical" evidence="6">
    <location>
        <begin position="257"/>
        <end position="278"/>
    </location>
</feature>
<dbReference type="Gene3D" id="1.20.1740.10">
    <property type="entry name" value="Amino acid/polyamine transporter I"/>
    <property type="match status" value="1"/>
</dbReference>
<evidence type="ECO:0000256" key="3">
    <source>
        <dbReference type="ARBA" id="ARBA00022692"/>
    </source>
</evidence>
<evidence type="ECO:0000259" key="7">
    <source>
        <dbReference type="Pfam" id="PF13906"/>
    </source>
</evidence>
<evidence type="ECO:0000256" key="4">
    <source>
        <dbReference type="ARBA" id="ARBA00022989"/>
    </source>
</evidence>
<evidence type="ECO:0000313" key="9">
    <source>
        <dbReference type="Proteomes" id="UP001595907"/>
    </source>
</evidence>
<dbReference type="Proteomes" id="UP001595907">
    <property type="component" value="Unassembled WGS sequence"/>
</dbReference>
<feature type="domain" description="Cationic amino acid transporter C-terminal" evidence="7">
    <location>
        <begin position="589"/>
        <end position="632"/>
    </location>
</feature>
<feature type="transmembrane region" description="Helical" evidence="6">
    <location>
        <begin position="108"/>
        <end position="130"/>
    </location>
</feature>
<evidence type="ECO:0000256" key="1">
    <source>
        <dbReference type="ARBA" id="ARBA00004141"/>
    </source>
</evidence>
<feature type="transmembrane region" description="Helical" evidence="6">
    <location>
        <begin position="566"/>
        <end position="584"/>
    </location>
</feature>
<feature type="transmembrane region" description="Helical" evidence="6">
    <location>
        <begin position="216"/>
        <end position="237"/>
    </location>
</feature>
<feature type="transmembrane region" description="Helical" evidence="6">
    <location>
        <begin position="611"/>
        <end position="629"/>
    </location>
</feature>
<evidence type="ECO:0000256" key="6">
    <source>
        <dbReference type="SAM" id="Phobius"/>
    </source>
</evidence>
<keyword evidence="4 6" id="KW-1133">Transmembrane helix</keyword>